<evidence type="ECO:0000313" key="3">
    <source>
        <dbReference type="Proteomes" id="UP001238088"/>
    </source>
</evidence>
<evidence type="ECO:0000259" key="1">
    <source>
        <dbReference type="Pfam" id="PF05598"/>
    </source>
</evidence>
<organism evidence="2 3">
    <name type="scientific">Cytobacillus purgationiresistens</name>
    <dbReference type="NCBI Taxonomy" id="863449"/>
    <lineage>
        <taxon>Bacteria</taxon>
        <taxon>Bacillati</taxon>
        <taxon>Bacillota</taxon>
        <taxon>Bacilli</taxon>
        <taxon>Bacillales</taxon>
        <taxon>Bacillaceae</taxon>
        <taxon>Cytobacillus</taxon>
    </lineage>
</organism>
<gene>
    <name evidence="2" type="ORF">J2S17_002857</name>
</gene>
<protein>
    <submittedName>
        <fullName evidence="2">Transposase</fullName>
    </submittedName>
</protein>
<dbReference type="Proteomes" id="UP001238088">
    <property type="component" value="Unassembled WGS sequence"/>
</dbReference>
<proteinExistence type="predicted"/>
<dbReference type="PANTHER" id="PTHR33408">
    <property type="entry name" value="TRANSPOSASE"/>
    <property type="match status" value="1"/>
</dbReference>
<dbReference type="Pfam" id="PF05598">
    <property type="entry name" value="DUF772"/>
    <property type="match status" value="1"/>
</dbReference>
<dbReference type="InterPro" id="IPR008490">
    <property type="entry name" value="Transposase_InsH_N"/>
</dbReference>
<feature type="domain" description="Transposase InsH N-terminal" evidence="1">
    <location>
        <begin position="10"/>
        <end position="99"/>
    </location>
</feature>
<evidence type="ECO:0000313" key="2">
    <source>
        <dbReference type="EMBL" id="MDQ0270971.1"/>
    </source>
</evidence>
<dbReference type="EMBL" id="JAUSUB010000011">
    <property type="protein sequence ID" value="MDQ0270971.1"/>
    <property type="molecule type" value="Genomic_DNA"/>
</dbReference>
<dbReference type="PANTHER" id="PTHR33408:SF2">
    <property type="entry name" value="TRANSPOSASE DDE DOMAIN-CONTAINING PROTEIN"/>
    <property type="match status" value="1"/>
</dbReference>
<comment type="caution">
    <text evidence="2">The sequence shown here is derived from an EMBL/GenBank/DDBJ whole genome shotgun (WGS) entry which is preliminary data.</text>
</comment>
<keyword evidence="3" id="KW-1185">Reference proteome</keyword>
<reference evidence="2 3" key="1">
    <citation type="submission" date="2023-07" db="EMBL/GenBank/DDBJ databases">
        <title>Genomic Encyclopedia of Type Strains, Phase IV (KMG-IV): sequencing the most valuable type-strain genomes for metagenomic binning, comparative biology and taxonomic classification.</title>
        <authorList>
            <person name="Goeker M."/>
        </authorList>
    </citation>
    <scope>NUCLEOTIDE SEQUENCE [LARGE SCALE GENOMIC DNA]</scope>
    <source>
        <strain evidence="2 3">DSM 23494</strain>
    </source>
</reference>
<sequence>MNQLYLPMDYSDLIPENHIVHVVNDMVNGLSDDIFFEAYRGGGRPAYHPKMMTKIILFGYTQKWFSCRDIAKALTENLPMMWLAAGQSPDFRTINRFRSERLQPLMDRLFTELTKLLIEEEYVDGKQYFLDGTKMEANANKYSFVWKKSIQGYEEKLQAKIEALLEKIHHHIKLDQENLQKEDSLFGTQRISSESLQRVIDSIEEELHEREAKVKQAQNPDEKKEMKKAFRAWKKIHIQASTDYLPRLQKYEEAFRTFWVRNSYSKVDVDATFMRMKDDHRFLYCATSMSSSVFGPGFFISSSCIRLIMLSFASLSI</sequence>
<accession>A0ABU0AI85</accession>
<name>A0ABU0AI85_9BACI</name>